<reference evidence="1 2" key="1">
    <citation type="submission" date="2012-02" db="EMBL/GenBank/DDBJ databases">
        <title>Complete sequence of chromosome of Singulisphaera acidiphila DSM 18658.</title>
        <authorList>
            <consortium name="US DOE Joint Genome Institute (JGI-PGF)"/>
            <person name="Lucas S."/>
            <person name="Copeland A."/>
            <person name="Lapidus A."/>
            <person name="Glavina del Rio T."/>
            <person name="Dalin E."/>
            <person name="Tice H."/>
            <person name="Bruce D."/>
            <person name="Goodwin L."/>
            <person name="Pitluck S."/>
            <person name="Peters L."/>
            <person name="Ovchinnikova G."/>
            <person name="Chertkov O."/>
            <person name="Kyrpides N."/>
            <person name="Mavromatis K."/>
            <person name="Ivanova N."/>
            <person name="Brettin T."/>
            <person name="Detter J.C."/>
            <person name="Han C."/>
            <person name="Larimer F."/>
            <person name="Land M."/>
            <person name="Hauser L."/>
            <person name="Markowitz V."/>
            <person name="Cheng J.-F."/>
            <person name="Hugenholtz P."/>
            <person name="Woyke T."/>
            <person name="Wu D."/>
            <person name="Tindall B."/>
            <person name="Pomrenke H."/>
            <person name="Brambilla E."/>
            <person name="Klenk H.-P."/>
            <person name="Eisen J.A."/>
        </authorList>
    </citation>
    <scope>NUCLEOTIDE SEQUENCE [LARGE SCALE GENOMIC DNA]</scope>
    <source>
        <strain evidence="2">ATCC BAA-1392 / DSM 18658 / VKM B-2454 / MOB10</strain>
    </source>
</reference>
<dbReference type="RefSeq" id="WP_015247212.1">
    <property type="nucleotide sequence ID" value="NC_019892.1"/>
</dbReference>
<name>L0DFP0_SINAD</name>
<dbReference type="KEGG" id="saci:Sinac_3845"/>
<organism evidence="1 2">
    <name type="scientific">Singulisphaera acidiphila (strain ATCC BAA-1392 / DSM 18658 / VKM B-2454 / MOB10)</name>
    <dbReference type="NCBI Taxonomy" id="886293"/>
    <lineage>
        <taxon>Bacteria</taxon>
        <taxon>Pseudomonadati</taxon>
        <taxon>Planctomycetota</taxon>
        <taxon>Planctomycetia</taxon>
        <taxon>Isosphaerales</taxon>
        <taxon>Isosphaeraceae</taxon>
        <taxon>Singulisphaera</taxon>
    </lineage>
</organism>
<dbReference type="AlphaFoldDB" id="L0DFP0"/>
<dbReference type="Proteomes" id="UP000010798">
    <property type="component" value="Chromosome"/>
</dbReference>
<gene>
    <name evidence="1" type="ordered locus">Sinac_3845</name>
</gene>
<sequence length="141" mass="14711">MVEGCVQCSCCARLWVAVALIGFLGGCGSGSTSANYKSARLEGEVTLDGKPLDDGAIQFVPQDQQAPPVTVPILKGRYVASKVGLGKVTVMLSGATAERPAVVSSSYTPPPSVTIPARYKNGFPIEVKEDTADQNFAMSSK</sequence>
<protein>
    <submittedName>
        <fullName evidence="1">Uncharacterized protein</fullName>
    </submittedName>
</protein>
<dbReference type="EMBL" id="CP003364">
    <property type="protein sequence ID" value="AGA28077.1"/>
    <property type="molecule type" value="Genomic_DNA"/>
</dbReference>
<keyword evidence="2" id="KW-1185">Reference proteome</keyword>
<accession>L0DFP0</accession>
<dbReference type="OrthoDB" id="280343at2"/>
<evidence type="ECO:0000313" key="1">
    <source>
        <dbReference type="EMBL" id="AGA28077.1"/>
    </source>
</evidence>
<dbReference type="eggNOG" id="ENOG502ZKPC">
    <property type="taxonomic scope" value="Bacteria"/>
</dbReference>
<proteinExistence type="predicted"/>
<dbReference type="HOGENOM" id="CLU_140368_0_0_0"/>
<evidence type="ECO:0000313" key="2">
    <source>
        <dbReference type="Proteomes" id="UP000010798"/>
    </source>
</evidence>